<dbReference type="InterPro" id="IPR011048">
    <property type="entry name" value="Haem_d1_sf"/>
</dbReference>
<dbReference type="Pfam" id="PF10282">
    <property type="entry name" value="Lactonase"/>
    <property type="match status" value="2"/>
</dbReference>
<dbReference type="Gene3D" id="2.130.10.10">
    <property type="entry name" value="YVTN repeat-like/Quinoprotein amine dehydrogenase"/>
    <property type="match status" value="2"/>
</dbReference>
<organism evidence="5">
    <name type="scientific">uncultured Phycisphaerae bacterium</name>
    <dbReference type="NCBI Taxonomy" id="904963"/>
    <lineage>
        <taxon>Bacteria</taxon>
        <taxon>Pseudomonadati</taxon>
        <taxon>Planctomycetota</taxon>
        <taxon>Phycisphaerae</taxon>
        <taxon>environmental samples</taxon>
    </lineage>
</organism>
<feature type="non-terminal residue" evidence="5">
    <location>
        <position position="397"/>
    </location>
</feature>
<dbReference type="PROSITE" id="PS51257">
    <property type="entry name" value="PROKAR_LIPOPROTEIN"/>
    <property type="match status" value="1"/>
</dbReference>
<sequence length="397" mass="39820">MKLTQLLAPVALALAGTLAACNSDTPTAPGDPAGASAPSGDAREPADGPGAVFAMTNAAVGNEVLAYARAADGSLTFRARYATGGRGSGGRVDPLQSSKSLLLSNDGRLLFAVNAGSNEISVFRVRGTDLTLVERAASGGQYPNSLTLHQDVLYVLNNGGQVADRGNTGLGSITGFVVRRRGGLAAIPGSTRAVSGPDAGASQVAFTPDGRTLVVTERRTDRLLTYAVDRDGRAGEPRVQASSGATPFAVGFAGRSTAVVPEAFGAAPNAAAVSSYELTRGRGAALRPVTPSLRTGHSAACWIAVTPDGRFAYTTNAGSSVVTGFSVARDGALALLNADGRTGLTGTGTTPLDVAVSRDGNFLYTLNTGTGTVGAFRIAADGALTPVEGAGGLPVTG</sequence>
<dbReference type="GO" id="GO:0017057">
    <property type="term" value="F:6-phosphogluconolactonase activity"/>
    <property type="evidence" value="ECO:0007669"/>
    <property type="project" value="TreeGrafter"/>
</dbReference>
<evidence type="ECO:0000256" key="2">
    <source>
        <dbReference type="ARBA" id="ARBA00022526"/>
    </source>
</evidence>
<dbReference type="SUPFAM" id="SSF51004">
    <property type="entry name" value="C-terminal (heme d1) domain of cytochrome cd1-nitrite reductase"/>
    <property type="match status" value="1"/>
</dbReference>
<protein>
    <recommendedName>
        <fullName evidence="6">3-carboxymuconate cyclase</fullName>
    </recommendedName>
</protein>
<proteinExistence type="inferred from homology"/>
<comment type="similarity">
    <text evidence="1">Belongs to the cycloisomerase 2 family.</text>
</comment>
<dbReference type="GO" id="GO:0006006">
    <property type="term" value="P:glucose metabolic process"/>
    <property type="evidence" value="ECO:0007669"/>
    <property type="project" value="UniProtKB-KW"/>
</dbReference>
<dbReference type="InterPro" id="IPR019405">
    <property type="entry name" value="Lactonase_7-beta_prop"/>
</dbReference>
<evidence type="ECO:0000256" key="4">
    <source>
        <dbReference type="SAM" id="SignalP"/>
    </source>
</evidence>
<feature type="region of interest" description="Disordered" evidence="3">
    <location>
        <begin position="25"/>
        <end position="49"/>
    </location>
</feature>
<feature type="signal peptide" evidence="4">
    <location>
        <begin position="1"/>
        <end position="20"/>
    </location>
</feature>
<keyword evidence="4" id="KW-0732">Signal</keyword>
<evidence type="ECO:0008006" key="6">
    <source>
        <dbReference type="Google" id="ProtNLM"/>
    </source>
</evidence>
<dbReference type="InterPro" id="IPR050282">
    <property type="entry name" value="Cycloisomerase_2"/>
</dbReference>
<evidence type="ECO:0000256" key="1">
    <source>
        <dbReference type="ARBA" id="ARBA00005564"/>
    </source>
</evidence>
<evidence type="ECO:0000256" key="3">
    <source>
        <dbReference type="SAM" id="MobiDB-lite"/>
    </source>
</evidence>
<feature type="compositionally biased region" description="Low complexity" evidence="3">
    <location>
        <begin position="25"/>
        <end position="40"/>
    </location>
</feature>
<dbReference type="PANTHER" id="PTHR30344:SF1">
    <property type="entry name" value="6-PHOSPHOGLUCONOLACTONASE"/>
    <property type="match status" value="1"/>
</dbReference>
<gene>
    <name evidence="5" type="ORF">AVDCRST_MAG64-1588</name>
</gene>
<dbReference type="PANTHER" id="PTHR30344">
    <property type="entry name" value="6-PHOSPHOGLUCONOLACTONASE-RELATED"/>
    <property type="match status" value="1"/>
</dbReference>
<keyword evidence="2" id="KW-0119">Carbohydrate metabolism</keyword>
<dbReference type="AlphaFoldDB" id="A0A6J4NVW7"/>
<reference evidence="5" key="1">
    <citation type="submission" date="2020-02" db="EMBL/GenBank/DDBJ databases">
        <authorList>
            <person name="Meier V. D."/>
        </authorList>
    </citation>
    <scope>NUCLEOTIDE SEQUENCE</scope>
    <source>
        <strain evidence="5">AVDCRST_MAG64</strain>
    </source>
</reference>
<dbReference type="InterPro" id="IPR015943">
    <property type="entry name" value="WD40/YVTN_repeat-like_dom_sf"/>
</dbReference>
<accession>A0A6J4NVW7</accession>
<feature type="chain" id="PRO_5026919970" description="3-carboxymuconate cyclase" evidence="4">
    <location>
        <begin position="21"/>
        <end position="397"/>
    </location>
</feature>
<name>A0A6J4NVW7_9BACT</name>
<keyword evidence="2" id="KW-0313">Glucose metabolism</keyword>
<dbReference type="EMBL" id="CADCUQ010000364">
    <property type="protein sequence ID" value="CAA9398964.1"/>
    <property type="molecule type" value="Genomic_DNA"/>
</dbReference>
<evidence type="ECO:0000313" key="5">
    <source>
        <dbReference type="EMBL" id="CAA9398964.1"/>
    </source>
</evidence>